<evidence type="ECO:0000313" key="2">
    <source>
        <dbReference type="EMBL" id="MEQ2264838.1"/>
    </source>
</evidence>
<feature type="compositionally biased region" description="Low complexity" evidence="1">
    <location>
        <begin position="254"/>
        <end position="263"/>
    </location>
</feature>
<accession>A0ABV0W7Z5</accession>
<feature type="region of interest" description="Disordered" evidence="1">
    <location>
        <begin position="102"/>
        <end position="137"/>
    </location>
</feature>
<feature type="region of interest" description="Disordered" evidence="1">
    <location>
        <begin position="33"/>
        <end position="84"/>
    </location>
</feature>
<protein>
    <submittedName>
        <fullName evidence="2">Uncharacterized protein</fullName>
    </submittedName>
</protein>
<keyword evidence="3" id="KW-1185">Reference proteome</keyword>
<feature type="region of interest" description="Disordered" evidence="1">
    <location>
        <begin position="245"/>
        <end position="289"/>
    </location>
</feature>
<evidence type="ECO:0000313" key="3">
    <source>
        <dbReference type="Proteomes" id="UP001444071"/>
    </source>
</evidence>
<dbReference type="Proteomes" id="UP001444071">
    <property type="component" value="Unassembled WGS sequence"/>
</dbReference>
<reference evidence="2 3" key="1">
    <citation type="submission" date="2021-06" db="EMBL/GenBank/DDBJ databases">
        <authorList>
            <person name="Palmer J.M."/>
        </authorList>
    </citation>
    <scope>NUCLEOTIDE SEQUENCE [LARGE SCALE GENOMIC DNA]</scope>
    <source>
        <strain evidence="2 3">XR_2019</strain>
        <tissue evidence="2">Muscle</tissue>
    </source>
</reference>
<sequence>MSCGFQGDIQQLMIVADHRAAYDYCEHYSPDCEVPVPDRPQNQDPNTEDDVAEEDNYYYEYPYYDDLEGKPYDSTSETETTIKEVKATEGGSVVSTLDEVVSGGAGSTSISTSSASSSSSSGSSATGTGGEDTYGDGNTAYDYDGYGDTNYYYGETTAAPDSDASSRITVTSIGTGGKLDLGAAGRIDLEGGAGVDRKVITRGGGSTITITQNATSVGASYNDYSDGYDYGVDNYYTTGDGGDSSSIGGGGGSSSSSTITISGGSTGGGSVSVSGASVSGGSSASAGAGGATKIDLTIDGVDDYTDLEKFKEEDITDYGDNYDAYGDYSDKVLPAETDEYYGQVDGARGEKGQKGEPAVIEPELWVLSINIWRRTIQGVSVISKHGASAVEIKKWEGTEKRTTRKKD</sequence>
<feature type="compositionally biased region" description="Low complexity" evidence="1">
    <location>
        <begin position="271"/>
        <end position="286"/>
    </location>
</feature>
<gene>
    <name evidence="2" type="ORF">XENORESO_020574</name>
</gene>
<proteinExistence type="predicted"/>
<organism evidence="2 3">
    <name type="scientific">Xenotaenia resolanae</name>
    <dbReference type="NCBI Taxonomy" id="208358"/>
    <lineage>
        <taxon>Eukaryota</taxon>
        <taxon>Metazoa</taxon>
        <taxon>Chordata</taxon>
        <taxon>Craniata</taxon>
        <taxon>Vertebrata</taxon>
        <taxon>Euteleostomi</taxon>
        <taxon>Actinopterygii</taxon>
        <taxon>Neopterygii</taxon>
        <taxon>Teleostei</taxon>
        <taxon>Neoteleostei</taxon>
        <taxon>Acanthomorphata</taxon>
        <taxon>Ovalentaria</taxon>
        <taxon>Atherinomorphae</taxon>
        <taxon>Cyprinodontiformes</taxon>
        <taxon>Goodeidae</taxon>
        <taxon>Xenotaenia</taxon>
    </lineage>
</organism>
<feature type="compositionally biased region" description="Low complexity" evidence="1">
    <location>
        <begin position="107"/>
        <end position="126"/>
    </location>
</feature>
<dbReference type="EMBL" id="JAHRIM010030842">
    <property type="protein sequence ID" value="MEQ2264838.1"/>
    <property type="molecule type" value="Genomic_DNA"/>
</dbReference>
<feature type="compositionally biased region" description="Acidic residues" evidence="1">
    <location>
        <begin position="46"/>
        <end position="57"/>
    </location>
</feature>
<comment type="caution">
    <text evidence="2">The sequence shown here is derived from an EMBL/GenBank/DDBJ whole genome shotgun (WGS) entry which is preliminary data.</text>
</comment>
<name>A0ABV0W7Z5_9TELE</name>
<evidence type="ECO:0000256" key="1">
    <source>
        <dbReference type="SAM" id="MobiDB-lite"/>
    </source>
</evidence>